<reference evidence="10 11" key="1">
    <citation type="submission" date="2024-01" db="EMBL/GenBank/DDBJ databases">
        <title>novel species in genus Adlercreutzia.</title>
        <authorList>
            <person name="Liu X."/>
        </authorList>
    </citation>
    <scope>NUCLEOTIDE SEQUENCE [LARGE SCALE GENOMIC DNA]</scope>
    <source>
        <strain evidence="10 11">R22</strain>
    </source>
</reference>
<sequence>MAVPGIIKKYNEVSLIKRILVGLAIGVVLAVAFPGSAESAFGEVVILLGSLFVGALKAVAPILVFFLVISALCNAKGAGNMKMVIILYVISTLVAAIVALIGSELFPTALTLDTSSMVEQAAPEGIGEVLTTLLMNVVSNPVDALANANYIGILAWAVMIGIALRATSQQVKDVFSAVSDAVSKVVRWVINMAPFGILGLVYTSVSTSGLEIFTEYGHLILVLVACMAIIALGTNPLIVWICTRKNPYPLVLRCLKDSGLTAFFTRSSAANIPVNMELCRKLGLNKDNYSVSIPLGATINMAGAAVTITVMTMAACQTLGIMPDPITAVILCVLAAVSACGASGVAGGSLLLIPMCCALFGIDNSVAMQVVAIGFIIGVIQDSCETGLNSSSDVLFTATAEYRQLIKEGKEVQLGKDSFAYHELS</sequence>
<accession>A0ABU6IWL0</accession>
<protein>
    <submittedName>
        <fullName evidence="10">Serine/threonine transporter SstT</fullName>
    </submittedName>
</protein>
<dbReference type="Proteomes" id="UP001343724">
    <property type="component" value="Unassembled WGS sequence"/>
</dbReference>
<evidence type="ECO:0000256" key="3">
    <source>
        <dbReference type="ARBA" id="ARBA00022475"/>
    </source>
</evidence>
<keyword evidence="8 9" id="KW-0472">Membrane</keyword>
<keyword evidence="11" id="KW-1185">Reference proteome</keyword>
<keyword evidence="4 9" id="KW-0812">Transmembrane</keyword>
<evidence type="ECO:0000256" key="6">
    <source>
        <dbReference type="ARBA" id="ARBA00022970"/>
    </source>
</evidence>
<feature type="transmembrane region" description="Helical" evidence="9">
    <location>
        <begin position="144"/>
        <end position="164"/>
    </location>
</feature>
<keyword evidence="3" id="KW-1003">Cell membrane</keyword>
<dbReference type="PANTHER" id="PTHR42865:SF8">
    <property type="entry name" value="SERINE_THREONINE TRANSPORTER SSTT"/>
    <property type="match status" value="1"/>
</dbReference>
<dbReference type="InterPro" id="IPR023025">
    <property type="entry name" value="Ser_Thr_transp_SstT"/>
</dbReference>
<dbReference type="NCBIfam" id="NF010151">
    <property type="entry name" value="PRK13628.1"/>
    <property type="match status" value="1"/>
</dbReference>
<feature type="transmembrane region" description="Helical" evidence="9">
    <location>
        <begin position="15"/>
        <end position="33"/>
    </location>
</feature>
<evidence type="ECO:0000313" key="11">
    <source>
        <dbReference type="Proteomes" id="UP001343724"/>
    </source>
</evidence>
<dbReference type="EMBL" id="JAYMFH010000003">
    <property type="protein sequence ID" value="MEC4294190.1"/>
    <property type="molecule type" value="Genomic_DNA"/>
</dbReference>
<dbReference type="Gene3D" id="1.10.3860.10">
    <property type="entry name" value="Sodium:dicarboxylate symporter"/>
    <property type="match status" value="1"/>
</dbReference>
<dbReference type="Pfam" id="PF00375">
    <property type="entry name" value="SDF"/>
    <property type="match status" value="1"/>
</dbReference>
<proteinExistence type="inferred from homology"/>
<keyword evidence="7 9" id="KW-1133">Transmembrane helix</keyword>
<comment type="subcellular location">
    <subcellularLocation>
        <location evidence="1">Membrane</location>
        <topology evidence="1">Multi-pass membrane protein</topology>
    </subcellularLocation>
</comment>
<gene>
    <name evidence="10" type="primary">sstT</name>
    <name evidence="10" type="ORF">VJ920_02575</name>
</gene>
<evidence type="ECO:0000256" key="8">
    <source>
        <dbReference type="ARBA" id="ARBA00023136"/>
    </source>
</evidence>
<evidence type="ECO:0000256" key="4">
    <source>
        <dbReference type="ARBA" id="ARBA00022692"/>
    </source>
</evidence>
<dbReference type="RefSeq" id="WP_326438800.1">
    <property type="nucleotide sequence ID" value="NZ_JAYMFH010000003.1"/>
</dbReference>
<dbReference type="PANTHER" id="PTHR42865">
    <property type="entry name" value="PROTON/GLUTAMATE-ASPARTATE SYMPORTER"/>
    <property type="match status" value="1"/>
</dbReference>
<keyword evidence="6" id="KW-0029">Amino-acid transport</keyword>
<keyword evidence="2" id="KW-0813">Transport</keyword>
<evidence type="ECO:0000256" key="5">
    <source>
        <dbReference type="ARBA" id="ARBA00022847"/>
    </source>
</evidence>
<keyword evidence="5" id="KW-0769">Symport</keyword>
<feature type="transmembrane region" description="Helical" evidence="9">
    <location>
        <begin position="185"/>
        <end position="205"/>
    </location>
</feature>
<organism evidence="10 11">
    <name type="scientific">Adlercreutzia shanghongiae</name>
    <dbReference type="NCBI Taxonomy" id="3111773"/>
    <lineage>
        <taxon>Bacteria</taxon>
        <taxon>Bacillati</taxon>
        <taxon>Actinomycetota</taxon>
        <taxon>Coriobacteriia</taxon>
        <taxon>Eggerthellales</taxon>
        <taxon>Eggerthellaceae</taxon>
        <taxon>Adlercreutzia</taxon>
    </lineage>
</organism>
<evidence type="ECO:0000256" key="2">
    <source>
        <dbReference type="ARBA" id="ARBA00022448"/>
    </source>
</evidence>
<feature type="transmembrane region" description="Helical" evidence="9">
    <location>
        <begin position="291"/>
        <end position="314"/>
    </location>
</feature>
<feature type="transmembrane region" description="Helical" evidence="9">
    <location>
        <begin position="360"/>
        <end position="380"/>
    </location>
</feature>
<name>A0ABU6IWL0_9ACTN</name>
<evidence type="ECO:0000256" key="9">
    <source>
        <dbReference type="SAM" id="Phobius"/>
    </source>
</evidence>
<evidence type="ECO:0000256" key="7">
    <source>
        <dbReference type="ARBA" id="ARBA00022989"/>
    </source>
</evidence>
<feature type="transmembrane region" description="Helical" evidence="9">
    <location>
        <begin position="217"/>
        <end position="243"/>
    </location>
</feature>
<feature type="transmembrane region" description="Helical" evidence="9">
    <location>
        <begin position="45"/>
        <end position="73"/>
    </location>
</feature>
<dbReference type="InterPro" id="IPR001991">
    <property type="entry name" value="Na-dicarboxylate_symporter"/>
</dbReference>
<feature type="transmembrane region" description="Helical" evidence="9">
    <location>
        <begin position="85"/>
        <end position="106"/>
    </location>
</feature>
<evidence type="ECO:0000313" key="10">
    <source>
        <dbReference type="EMBL" id="MEC4294190.1"/>
    </source>
</evidence>
<dbReference type="SUPFAM" id="SSF118215">
    <property type="entry name" value="Proton glutamate symport protein"/>
    <property type="match status" value="1"/>
</dbReference>
<dbReference type="HAMAP" id="MF_01582">
    <property type="entry name" value="Ser_Thr_transp_SstT"/>
    <property type="match status" value="1"/>
</dbReference>
<comment type="caution">
    <text evidence="10">The sequence shown here is derived from an EMBL/GenBank/DDBJ whole genome shotgun (WGS) entry which is preliminary data.</text>
</comment>
<dbReference type="InterPro" id="IPR036458">
    <property type="entry name" value="Na:dicarbo_symporter_sf"/>
</dbReference>
<dbReference type="PRINTS" id="PR00173">
    <property type="entry name" value="EDTRNSPORT"/>
</dbReference>
<feature type="transmembrane region" description="Helical" evidence="9">
    <location>
        <begin position="326"/>
        <end position="353"/>
    </location>
</feature>
<evidence type="ECO:0000256" key="1">
    <source>
        <dbReference type="ARBA" id="ARBA00004141"/>
    </source>
</evidence>